<reference evidence="2" key="2">
    <citation type="submission" date="2024-10" db="UniProtKB">
        <authorList>
            <consortium name="EnsemblProtists"/>
        </authorList>
    </citation>
    <scope>IDENTIFICATION</scope>
</reference>
<keyword evidence="3" id="KW-1185">Reference proteome</keyword>
<dbReference type="EnsemblProtists" id="EOD26578">
    <property type="protein sequence ID" value="EOD26578"/>
    <property type="gene ID" value="EMIHUDRAFT_205683"/>
</dbReference>
<dbReference type="GO" id="GO:0006146">
    <property type="term" value="P:adenine catabolic process"/>
    <property type="evidence" value="ECO:0007669"/>
    <property type="project" value="TreeGrafter"/>
</dbReference>
<dbReference type="PANTHER" id="PTHR43114:SF6">
    <property type="entry name" value="ADENINE DEAMINASE"/>
    <property type="match status" value="1"/>
</dbReference>
<dbReference type="Gene3D" id="3.20.20.140">
    <property type="entry name" value="Metal-dependent hydrolases"/>
    <property type="match status" value="1"/>
</dbReference>
<dbReference type="PANTHER" id="PTHR43114">
    <property type="entry name" value="ADENINE DEAMINASE"/>
    <property type="match status" value="1"/>
</dbReference>
<sequence length="112" mass="12139">MAGADGPQPAAASPRLQVTLNSDDPAYFSLGRVDAASRALDEATYDGFVASNYLYAARDCGLTADECVILARNSLEACFVDGATKARYVERLRAYCDGWRPAPRDEPFREAI</sequence>
<dbReference type="GO" id="GO:0043103">
    <property type="term" value="P:hypoxanthine salvage"/>
    <property type="evidence" value="ECO:0007669"/>
    <property type="project" value="TreeGrafter"/>
</dbReference>
<proteinExistence type="predicted"/>
<evidence type="ECO:0008006" key="4">
    <source>
        <dbReference type="Google" id="ProtNLM"/>
    </source>
</evidence>
<dbReference type="KEGG" id="ehx:EMIHUDRAFT_205683"/>
<dbReference type="InterPro" id="IPR032466">
    <property type="entry name" value="Metal_Hydrolase"/>
</dbReference>
<dbReference type="GO" id="GO:0005829">
    <property type="term" value="C:cytosol"/>
    <property type="evidence" value="ECO:0007669"/>
    <property type="project" value="TreeGrafter"/>
</dbReference>
<dbReference type="SUPFAM" id="SSF51556">
    <property type="entry name" value="Metallo-dependent hydrolases"/>
    <property type="match status" value="1"/>
</dbReference>
<evidence type="ECO:0000313" key="2">
    <source>
        <dbReference type="EnsemblProtists" id="EOD26578"/>
    </source>
</evidence>
<dbReference type="GO" id="GO:0000034">
    <property type="term" value="F:adenine deaminase activity"/>
    <property type="evidence" value="ECO:0007669"/>
    <property type="project" value="TreeGrafter"/>
</dbReference>
<dbReference type="RefSeq" id="XP_005779007.1">
    <property type="nucleotide sequence ID" value="XM_005778950.1"/>
</dbReference>
<reference evidence="3" key="1">
    <citation type="journal article" date="2013" name="Nature">
        <title>Pan genome of the phytoplankton Emiliania underpins its global distribution.</title>
        <authorList>
            <person name="Read B.A."/>
            <person name="Kegel J."/>
            <person name="Klute M.J."/>
            <person name="Kuo A."/>
            <person name="Lefebvre S.C."/>
            <person name="Maumus F."/>
            <person name="Mayer C."/>
            <person name="Miller J."/>
            <person name="Monier A."/>
            <person name="Salamov A."/>
            <person name="Young J."/>
            <person name="Aguilar M."/>
            <person name="Claverie J.M."/>
            <person name="Frickenhaus S."/>
            <person name="Gonzalez K."/>
            <person name="Herman E.K."/>
            <person name="Lin Y.C."/>
            <person name="Napier J."/>
            <person name="Ogata H."/>
            <person name="Sarno A.F."/>
            <person name="Shmutz J."/>
            <person name="Schroeder D."/>
            <person name="de Vargas C."/>
            <person name="Verret F."/>
            <person name="von Dassow P."/>
            <person name="Valentin K."/>
            <person name="Van de Peer Y."/>
            <person name="Wheeler G."/>
            <person name="Dacks J.B."/>
            <person name="Delwiche C.F."/>
            <person name="Dyhrman S.T."/>
            <person name="Glockner G."/>
            <person name="John U."/>
            <person name="Richards T."/>
            <person name="Worden A.Z."/>
            <person name="Zhang X."/>
            <person name="Grigoriev I.V."/>
            <person name="Allen A.E."/>
            <person name="Bidle K."/>
            <person name="Borodovsky M."/>
            <person name="Bowler C."/>
            <person name="Brownlee C."/>
            <person name="Cock J.M."/>
            <person name="Elias M."/>
            <person name="Gladyshev V.N."/>
            <person name="Groth M."/>
            <person name="Guda C."/>
            <person name="Hadaegh A."/>
            <person name="Iglesias-Rodriguez M.D."/>
            <person name="Jenkins J."/>
            <person name="Jones B.M."/>
            <person name="Lawson T."/>
            <person name="Leese F."/>
            <person name="Lindquist E."/>
            <person name="Lobanov A."/>
            <person name="Lomsadze A."/>
            <person name="Malik S.B."/>
            <person name="Marsh M.E."/>
            <person name="Mackinder L."/>
            <person name="Mock T."/>
            <person name="Mueller-Roeber B."/>
            <person name="Pagarete A."/>
            <person name="Parker M."/>
            <person name="Probert I."/>
            <person name="Quesneville H."/>
            <person name="Raines C."/>
            <person name="Rensing S.A."/>
            <person name="Riano-Pachon D.M."/>
            <person name="Richier S."/>
            <person name="Rokitta S."/>
            <person name="Shiraiwa Y."/>
            <person name="Soanes D.M."/>
            <person name="van der Giezen M."/>
            <person name="Wahlund T.M."/>
            <person name="Williams B."/>
            <person name="Wilson W."/>
            <person name="Wolfe G."/>
            <person name="Wurch L.L."/>
        </authorList>
    </citation>
    <scope>NUCLEOTIDE SEQUENCE</scope>
</reference>
<evidence type="ECO:0000313" key="3">
    <source>
        <dbReference type="Proteomes" id="UP000013827"/>
    </source>
</evidence>
<organism evidence="2 3">
    <name type="scientific">Emiliania huxleyi (strain CCMP1516)</name>
    <dbReference type="NCBI Taxonomy" id="280463"/>
    <lineage>
        <taxon>Eukaryota</taxon>
        <taxon>Haptista</taxon>
        <taxon>Haptophyta</taxon>
        <taxon>Prymnesiophyceae</taxon>
        <taxon>Isochrysidales</taxon>
        <taxon>Noelaerhabdaceae</taxon>
        <taxon>Emiliania</taxon>
    </lineage>
</organism>
<protein>
    <recommendedName>
        <fullName evidence="4">Adenosine deaminase domain-containing protein</fullName>
    </recommendedName>
</protein>
<dbReference type="GeneID" id="17272124"/>
<keyword evidence="1" id="KW-0862">Zinc</keyword>
<dbReference type="HOGENOM" id="CLU_2150625_0_0_1"/>
<accession>A0A0D3JSU3</accession>
<dbReference type="AlphaFoldDB" id="A0A0D3JSU3"/>
<name>A0A0D3JSU3_EMIH1</name>
<evidence type="ECO:0000256" key="1">
    <source>
        <dbReference type="ARBA" id="ARBA00022833"/>
    </source>
</evidence>
<dbReference type="InterPro" id="IPR006330">
    <property type="entry name" value="Ado/ade_deaminase"/>
</dbReference>
<dbReference type="Proteomes" id="UP000013827">
    <property type="component" value="Unassembled WGS sequence"/>
</dbReference>
<dbReference type="PaxDb" id="2903-EOD26578"/>